<accession>A0AC34GH95</accession>
<sequence length="155" mass="17694">MATKDKNKFKSRTFVNSKFTADIRLKDLNLNQNNSFSKDITVQSVKNSTDNRSRKLLHDDYSNNEKVENKGFSLWKKEVQESIKKNMSDPDKKFHKHVKKEDLKMSVNSSTLSLHIAAYENSVETNSVNLCDGENTKDLKTVINIAATPTNQVIL</sequence>
<dbReference type="WBParaSite" id="ES5_v2.g29098.t1">
    <property type="protein sequence ID" value="ES5_v2.g29098.t1"/>
    <property type="gene ID" value="ES5_v2.g29098"/>
</dbReference>
<evidence type="ECO:0000313" key="1">
    <source>
        <dbReference type="Proteomes" id="UP000887579"/>
    </source>
</evidence>
<protein>
    <submittedName>
        <fullName evidence="2">Uncharacterized protein</fullName>
    </submittedName>
</protein>
<evidence type="ECO:0000313" key="2">
    <source>
        <dbReference type="WBParaSite" id="ES5_v2.g29098.t1"/>
    </source>
</evidence>
<dbReference type="Proteomes" id="UP000887579">
    <property type="component" value="Unplaced"/>
</dbReference>
<proteinExistence type="predicted"/>
<organism evidence="1 2">
    <name type="scientific">Panagrolaimus sp. ES5</name>
    <dbReference type="NCBI Taxonomy" id="591445"/>
    <lineage>
        <taxon>Eukaryota</taxon>
        <taxon>Metazoa</taxon>
        <taxon>Ecdysozoa</taxon>
        <taxon>Nematoda</taxon>
        <taxon>Chromadorea</taxon>
        <taxon>Rhabditida</taxon>
        <taxon>Tylenchina</taxon>
        <taxon>Panagrolaimomorpha</taxon>
        <taxon>Panagrolaimoidea</taxon>
        <taxon>Panagrolaimidae</taxon>
        <taxon>Panagrolaimus</taxon>
    </lineage>
</organism>
<name>A0AC34GH95_9BILA</name>
<reference evidence="2" key="1">
    <citation type="submission" date="2022-11" db="UniProtKB">
        <authorList>
            <consortium name="WormBaseParasite"/>
        </authorList>
    </citation>
    <scope>IDENTIFICATION</scope>
</reference>